<organism evidence="13 14">
    <name type="scientific">Thiohalomonas denitrificans</name>
    <dbReference type="NCBI Taxonomy" id="415747"/>
    <lineage>
        <taxon>Bacteria</taxon>
        <taxon>Pseudomonadati</taxon>
        <taxon>Pseudomonadota</taxon>
        <taxon>Gammaproteobacteria</taxon>
        <taxon>Thiohalomonadales</taxon>
        <taxon>Thiohalomonadaceae</taxon>
        <taxon>Thiohalomonas</taxon>
    </lineage>
</organism>
<dbReference type="NCBIfam" id="NF041645">
    <property type="entry name" value="prot_kin_PA4780"/>
    <property type="match status" value="1"/>
</dbReference>
<dbReference type="InterPro" id="IPR011009">
    <property type="entry name" value="Kinase-like_dom_sf"/>
</dbReference>
<sequence length="283" mass="31755">MKTPKRIAPLIEDGLVDEVVYQLKSGKEASVFVVRCDDEIRCAKVYKEANKRGFKSHTQYQEGRKVRNSRRARAMAKGSRFGRGEQETDWQNAEVDALYRLADAGVRVPKPHLFIDGVLLMELVTDGDGSAAPRLDDIMFTHAEAVEYHRNLMGQVVRMLCAGVIHGDLSEYNVLVDADGPVIIDLPQAVDAAGNNNAFRMLVRDVDKITAHFARYAPELMATDYAHEIWALYENGELHADIRLTGEFQRDERPADVDGVLEGIEAAREEAVLRQLHADIEDH</sequence>
<dbReference type="STRING" id="415747.SAMN03097708_01284"/>
<evidence type="ECO:0000259" key="12">
    <source>
        <dbReference type="SMART" id="SM00090"/>
    </source>
</evidence>
<evidence type="ECO:0000256" key="2">
    <source>
        <dbReference type="ARBA" id="ARBA00012513"/>
    </source>
</evidence>
<dbReference type="GO" id="GO:0005524">
    <property type="term" value="F:ATP binding"/>
    <property type="evidence" value="ECO:0007669"/>
    <property type="project" value="UniProtKB-KW"/>
</dbReference>
<comment type="similarity">
    <text evidence="1">Belongs to the protein kinase superfamily. RIO-type Ser/Thr kinase family.</text>
</comment>
<name>A0A1G5Q2M5_9GAMM</name>
<dbReference type="OrthoDB" id="9795258at2"/>
<dbReference type="SMART" id="SM00090">
    <property type="entry name" value="RIO"/>
    <property type="match status" value="1"/>
</dbReference>
<dbReference type="Gene3D" id="3.30.200.20">
    <property type="entry name" value="Phosphorylase Kinase, domain 1"/>
    <property type="match status" value="1"/>
</dbReference>
<dbReference type="Pfam" id="PF01163">
    <property type="entry name" value="RIO1"/>
    <property type="match status" value="1"/>
</dbReference>
<comment type="catalytic activity">
    <reaction evidence="10">
        <text>L-threonyl-[protein] + ATP = O-phospho-L-threonyl-[protein] + ADP + H(+)</text>
        <dbReference type="Rhea" id="RHEA:46608"/>
        <dbReference type="Rhea" id="RHEA-COMP:11060"/>
        <dbReference type="Rhea" id="RHEA-COMP:11605"/>
        <dbReference type="ChEBI" id="CHEBI:15378"/>
        <dbReference type="ChEBI" id="CHEBI:30013"/>
        <dbReference type="ChEBI" id="CHEBI:30616"/>
        <dbReference type="ChEBI" id="CHEBI:61977"/>
        <dbReference type="ChEBI" id="CHEBI:456216"/>
        <dbReference type="EC" id="2.7.11.1"/>
    </reaction>
</comment>
<evidence type="ECO:0000256" key="11">
    <source>
        <dbReference type="ARBA" id="ARBA00048679"/>
    </source>
</evidence>
<dbReference type="PROSITE" id="PS01245">
    <property type="entry name" value="RIO1"/>
    <property type="match status" value="1"/>
</dbReference>
<dbReference type="Proteomes" id="UP000199648">
    <property type="component" value="Unassembled WGS sequence"/>
</dbReference>
<dbReference type="EC" id="2.7.11.1" evidence="2"/>
<dbReference type="GO" id="GO:0004674">
    <property type="term" value="F:protein serine/threonine kinase activity"/>
    <property type="evidence" value="ECO:0007669"/>
    <property type="project" value="UniProtKB-KW"/>
</dbReference>
<keyword evidence="4" id="KW-0808">Transferase</keyword>
<evidence type="ECO:0000256" key="8">
    <source>
        <dbReference type="ARBA" id="ARBA00022840"/>
    </source>
</evidence>
<evidence type="ECO:0000256" key="3">
    <source>
        <dbReference type="ARBA" id="ARBA00022527"/>
    </source>
</evidence>
<evidence type="ECO:0000256" key="6">
    <source>
        <dbReference type="ARBA" id="ARBA00022741"/>
    </source>
</evidence>
<gene>
    <name evidence="13" type="ORF">SAMN03097708_01284</name>
</gene>
<keyword evidence="5" id="KW-0479">Metal-binding</keyword>
<dbReference type="InterPro" id="IPR000687">
    <property type="entry name" value="RIO_kinase"/>
</dbReference>
<dbReference type="SUPFAM" id="SSF56112">
    <property type="entry name" value="Protein kinase-like (PK-like)"/>
    <property type="match status" value="1"/>
</dbReference>
<proteinExistence type="inferred from homology"/>
<protein>
    <recommendedName>
        <fullName evidence="2">non-specific serine/threonine protein kinase</fullName>
        <ecNumber evidence="2">2.7.11.1</ecNumber>
    </recommendedName>
</protein>
<evidence type="ECO:0000256" key="10">
    <source>
        <dbReference type="ARBA" id="ARBA00047899"/>
    </source>
</evidence>
<dbReference type="EMBL" id="FMWD01000003">
    <property type="protein sequence ID" value="SCZ56145.1"/>
    <property type="molecule type" value="Genomic_DNA"/>
</dbReference>
<dbReference type="PROSITE" id="PS00109">
    <property type="entry name" value="PROTEIN_KINASE_TYR"/>
    <property type="match status" value="1"/>
</dbReference>
<keyword evidence="9" id="KW-0460">Magnesium</keyword>
<keyword evidence="8" id="KW-0067">ATP-binding</keyword>
<feature type="domain" description="RIO kinase" evidence="12">
    <location>
        <begin position="2"/>
        <end position="234"/>
    </location>
</feature>
<keyword evidence="14" id="KW-1185">Reference proteome</keyword>
<evidence type="ECO:0000313" key="13">
    <source>
        <dbReference type="EMBL" id="SCZ56145.1"/>
    </source>
</evidence>
<dbReference type="InterPro" id="IPR008266">
    <property type="entry name" value="Tyr_kinase_AS"/>
</dbReference>
<keyword evidence="7 13" id="KW-0418">Kinase</keyword>
<evidence type="ECO:0000256" key="5">
    <source>
        <dbReference type="ARBA" id="ARBA00022723"/>
    </source>
</evidence>
<evidence type="ECO:0000313" key="14">
    <source>
        <dbReference type="Proteomes" id="UP000199648"/>
    </source>
</evidence>
<evidence type="ECO:0000256" key="9">
    <source>
        <dbReference type="ARBA" id="ARBA00022842"/>
    </source>
</evidence>
<dbReference type="InterPro" id="IPR051272">
    <property type="entry name" value="RIO-type_Ser/Thr_kinase"/>
</dbReference>
<keyword evidence="3" id="KW-0723">Serine/threonine-protein kinase</keyword>
<dbReference type="InterPro" id="IPR048148">
    <property type="entry name" value="Prot_kin_PA4780"/>
</dbReference>
<dbReference type="InterPro" id="IPR018934">
    <property type="entry name" value="RIO_dom"/>
</dbReference>
<dbReference type="AlphaFoldDB" id="A0A1G5Q2M5"/>
<dbReference type="RefSeq" id="WP_092994152.1">
    <property type="nucleotide sequence ID" value="NZ_FMWD01000003.1"/>
</dbReference>
<evidence type="ECO:0000256" key="4">
    <source>
        <dbReference type="ARBA" id="ARBA00022679"/>
    </source>
</evidence>
<reference evidence="13 14" key="1">
    <citation type="submission" date="2016-10" db="EMBL/GenBank/DDBJ databases">
        <authorList>
            <person name="de Groot N.N."/>
        </authorList>
    </citation>
    <scope>NUCLEOTIDE SEQUENCE [LARGE SCALE GENOMIC DNA]</scope>
    <source>
        <strain evidence="13 14">HLD2</strain>
    </source>
</reference>
<accession>A0A1G5Q2M5</accession>
<evidence type="ECO:0000256" key="7">
    <source>
        <dbReference type="ARBA" id="ARBA00022777"/>
    </source>
</evidence>
<dbReference type="PANTHER" id="PTHR45723">
    <property type="entry name" value="SERINE/THREONINE-PROTEIN KINASE RIO1"/>
    <property type="match status" value="1"/>
</dbReference>
<comment type="catalytic activity">
    <reaction evidence="11">
        <text>L-seryl-[protein] + ATP = O-phospho-L-seryl-[protein] + ADP + H(+)</text>
        <dbReference type="Rhea" id="RHEA:17989"/>
        <dbReference type="Rhea" id="RHEA-COMP:9863"/>
        <dbReference type="Rhea" id="RHEA-COMP:11604"/>
        <dbReference type="ChEBI" id="CHEBI:15378"/>
        <dbReference type="ChEBI" id="CHEBI:29999"/>
        <dbReference type="ChEBI" id="CHEBI:30616"/>
        <dbReference type="ChEBI" id="CHEBI:83421"/>
        <dbReference type="ChEBI" id="CHEBI:456216"/>
        <dbReference type="EC" id="2.7.11.1"/>
    </reaction>
</comment>
<dbReference type="InterPro" id="IPR018935">
    <property type="entry name" value="RIO_kinase_CS"/>
</dbReference>
<evidence type="ECO:0000256" key="1">
    <source>
        <dbReference type="ARBA" id="ARBA00009196"/>
    </source>
</evidence>
<dbReference type="GO" id="GO:0046872">
    <property type="term" value="F:metal ion binding"/>
    <property type="evidence" value="ECO:0007669"/>
    <property type="project" value="UniProtKB-KW"/>
</dbReference>
<keyword evidence="6" id="KW-0547">Nucleotide-binding</keyword>
<dbReference type="Gene3D" id="1.10.510.10">
    <property type="entry name" value="Transferase(Phosphotransferase) domain 1"/>
    <property type="match status" value="1"/>
</dbReference>